<accession>A0A4S8JEA8</accession>
<comment type="caution">
    <text evidence="2">The sequence shown here is derived from an EMBL/GenBank/DDBJ whole genome shotgun (WGS) entry which is preliminary data.</text>
</comment>
<protein>
    <submittedName>
        <fullName evidence="2">Uncharacterized protein</fullName>
    </submittedName>
</protein>
<dbReference type="EMBL" id="PYDT01000005">
    <property type="protein sequence ID" value="THU60223.1"/>
    <property type="molecule type" value="Genomic_DNA"/>
</dbReference>
<name>A0A4S8JEA8_MUSBA</name>
<reference evidence="2 3" key="1">
    <citation type="journal article" date="2019" name="Nat. Plants">
        <title>Genome sequencing of Musa balbisiana reveals subgenome evolution and function divergence in polyploid bananas.</title>
        <authorList>
            <person name="Yao X."/>
        </authorList>
    </citation>
    <scope>NUCLEOTIDE SEQUENCE [LARGE SCALE GENOMIC DNA]</scope>
    <source>
        <strain evidence="3">cv. DH-PKW</strain>
        <tissue evidence="2">Leaves</tissue>
    </source>
</reference>
<feature type="region of interest" description="Disordered" evidence="1">
    <location>
        <begin position="51"/>
        <end position="71"/>
    </location>
</feature>
<gene>
    <name evidence="2" type="ORF">C4D60_Mb07t10380</name>
</gene>
<proteinExistence type="predicted"/>
<evidence type="ECO:0000256" key="1">
    <source>
        <dbReference type="SAM" id="MobiDB-lite"/>
    </source>
</evidence>
<sequence length="71" mass="8432">MPFPESFEPTIPFVATLCFFKKAAEKPEAQTYTKQRLELLSHWILRIRNDQTNPLPEDRVQQQELNPRHIP</sequence>
<dbReference type="AlphaFoldDB" id="A0A4S8JEA8"/>
<keyword evidence="3" id="KW-1185">Reference proteome</keyword>
<organism evidence="2 3">
    <name type="scientific">Musa balbisiana</name>
    <name type="common">Banana</name>
    <dbReference type="NCBI Taxonomy" id="52838"/>
    <lineage>
        <taxon>Eukaryota</taxon>
        <taxon>Viridiplantae</taxon>
        <taxon>Streptophyta</taxon>
        <taxon>Embryophyta</taxon>
        <taxon>Tracheophyta</taxon>
        <taxon>Spermatophyta</taxon>
        <taxon>Magnoliopsida</taxon>
        <taxon>Liliopsida</taxon>
        <taxon>Zingiberales</taxon>
        <taxon>Musaceae</taxon>
        <taxon>Musa</taxon>
    </lineage>
</organism>
<evidence type="ECO:0000313" key="3">
    <source>
        <dbReference type="Proteomes" id="UP000317650"/>
    </source>
</evidence>
<dbReference type="Proteomes" id="UP000317650">
    <property type="component" value="Chromosome 7"/>
</dbReference>
<evidence type="ECO:0000313" key="2">
    <source>
        <dbReference type="EMBL" id="THU60223.1"/>
    </source>
</evidence>